<protein>
    <submittedName>
        <fullName evidence="1">Uncharacterized protein</fullName>
    </submittedName>
</protein>
<dbReference type="EMBL" id="JACRDE010000594">
    <property type="protein sequence ID" value="MBI5252317.1"/>
    <property type="molecule type" value="Genomic_DNA"/>
</dbReference>
<sequence length="46" mass="5187">MNETANQKDASSETELHLMSKELEEAANEFLSKMAELETLLCLVDE</sequence>
<name>A0A9D6V673_9BACT</name>
<reference evidence="1" key="1">
    <citation type="submission" date="2020-07" db="EMBL/GenBank/DDBJ databases">
        <title>Huge and variable diversity of episymbiotic CPR bacteria and DPANN archaea in groundwater ecosystems.</title>
        <authorList>
            <person name="He C.Y."/>
            <person name="Keren R."/>
            <person name="Whittaker M."/>
            <person name="Farag I.F."/>
            <person name="Doudna J."/>
            <person name="Cate J.H.D."/>
            <person name="Banfield J.F."/>
        </authorList>
    </citation>
    <scope>NUCLEOTIDE SEQUENCE</scope>
    <source>
        <strain evidence="1">NC_groundwater_1664_Pr3_B-0.1um_52_9</strain>
    </source>
</reference>
<dbReference type="Proteomes" id="UP000807825">
    <property type="component" value="Unassembled WGS sequence"/>
</dbReference>
<gene>
    <name evidence="1" type="ORF">HY912_22715</name>
</gene>
<proteinExistence type="predicted"/>
<evidence type="ECO:0000313" key="1">
    <source>
        <dbReference type="EMBL" id="MBI5252317.1"/>
    </source>
</evidence>
<accession>A0A9D6V673</accession>
<dbReference type="AlphaFoldDB" id="A0A9D6V673"/>
<evidence type="ECO:0000313" key="2">
    <source>
        <dbReference type="Proteomes" id="UP000807825"/>
    </source>
</evidence>
<comment type="caution">
    <text evidence="1">The sequence shown here is derived from an EMBL/GenBank/DDBJ whole genome shotgun (WGS) entry which is preliminary data.</text>
</comment>
<organism evidence="1 2">
    <name type="scientific">Desulfomonile tiedjei</name>
    <dbReference type="NCBI Taxonomy" id="2358"/>
    <lineage>
        <taxon>Bacteria</taxon>
        <taxon>Pseudomonadati</taxon>
        <taxon>Thermodesulfobacteriota</taxon>
        <taxon>Desulfomonilia</taxon>
        <taxon>Desulfomonilales</taxon>
        <taxon>Desulfomonilaceae</taxon>
        <taxon>Desulfomonile</taxon>
    </lineage>
</organism>